<organism evidence="1 2">
    <name type="scientific">Panagrolaimus sp. JU765</name>
    <dbReference type="NCBI Taxonomy" id="591449"/>
    <lineage>
        <taxon>Eukaryota</taxon>
        <taxon>Metazoa</taxon>
        <taxon>Ecdysozoa</taxon>
        <taxon>Nematoda</taxon>
        <taxon>Chromadorea</taxon>
        <taxon>Rhabditida</taxon>
        <taxon>Tylenchina</taxon>
        <taxon>Panagrolaimomorpha</taxon>
        <taxon>Panagrolaimoidea</taxon>
        <taxon>Panagrolaimidae</taxon>
        <taxon>Panagrolaimus</taxon>
    </lineage>
</organism>
<proteinExistence type="predicted"/>
<accession>A0AC34RMB3</accession>
<dbReference type="WBParaSite" id="JU765_v2.g8188.t1">
    <property type="protein sequence ID" value="JU765_v2.g8188.t1"/>
    <property type="gene ID" value="JU765_v2.g8188"/>
</dbReference>
<evidence type="ECO:0000313" key="1">
    <source>
        <dbReference type="Proteomes" id="UP000887576"/>
    </source>
</evidence>
<sequence>MDVQKMYYPIKSYITTSQGNKVSTKAIAHGSQNISLSGNAILMDGSVLRGDFGNIKAGKYFIIKERSVVRPSFKLLPRGAMYLKCLMGDYIMIDEDCIVEAVQIGNYVHIGAGSVIGNSTVIKDCVQVLPGTVIPPNQVIPPFSIVGGHPAKILEDEVTEQMQVTMTQACEQFYQAFVAENVSERKS</sequence>
<reference evidence="2" key="1">
    <citation type="submission" date="2022-11" db="UniProtKB">
        <authorList>
            <consortium name="WormBaseParasite"/>
        </authorList>
    </citation>
    <scope>IDENTIFICATION</scope>
</reference>
<name>A0AC34RMB3_9BILA</name>
<protein>
    <submittedName>
        <fullName evidence="2">Dynactin subunit 5</fullName>
    </submittedName>
</protein>
<dbReference type="Proteomes" id="UP000887576">
    <property type="component" value="Unplaced"/>
</dbReference>
<evidence type="ECO:0000313" key="2">
    <source>
        <dbReference type="WBParaSite" id="JU765_v2.g8188.t1"/>
    </source>
</evidence>